<accession>A0ABS3BK98</accession>
<keyword evidence="3 6" id="KW-0285">Flavoprotein</keyword>
<proteinExistence type="inferred from homology"/>
<dbReference type="InterPro" id="IPR009075">
    <property type="entry name" value="AcylCo_DH/oxidase_C"/>
</dbReference>
<dbReference type="Pfam" id="PF12806">
    <property type="entry name" value="Acyl-CoA_dh_C"/>
    <property type="match status" value="1"/>
</dbReference>
<organism evidence="11 12">
    <name type="scientific">Marinobacter daepoensis</name>
    <dbReference type="NCBI Taxonomy" id="262077"/>
    <lineage>
        <taxon>Bacteria</taxon>
        <taxon>Pseudomonadati</taxon>
        <taxon>Pseudomonadota</taxon>
        <taxon>Gammaproteobacteria</taxon>
        <taxon>Pseudomonadales</taxon>
        <taxon>Marinobacteraceae</taxon>
        <taxon>Marinobacter</taxon>
    </lineage>
</organism>
<dbReference type="Proteomes" id="UP000664344">
    <property type="component" value="Unassembled WGS sequence"/>
</dbReference>
<sequence>MADYQAPLRDMRFVLNEVFDAPSLWASLPKIAENVDPDTADAILEEAGKITSGVLAPLNREADEQGCKWNEGEVTSPEGFKEAYQTIVEGGWNGLGGNPEFGGMGMPKTLVAQFEEMMQGANMAFGLAPMLTAGACLALDAHGSQELKEKYLPNMYSGVWSGAMDLTEPHAGTDLGIIRTKAEPNGDGSFNVTGTKIFITWGEHDMAENIIHLVLAKLPDAPKGPKGISLFLVPKFMVNDDGSLGERNQFSCGSIEKKMGIKGSATCVMNFDGAKGWLVGEENKGLAAMFTMMNYERLGVGIQGIGAAEASLQSAREYASDRIQSRAPTGAQQPEKAADPILVHPDVRRMLMTMKSYVEGGRTFSTYVAQWLDISKYSDNDEQRKHAEGMVALLTPVAKAFLTDRGLDTTIIGQQVFGGHGFIREWGQEQLVRDCRITQIYEGTNGIQAMDLMGRKVVGSQGKLYELFAQDVAAFIEANSGDDALRPYLEPLAASLERLSDVTEHVVKQASENPEAVGAAAVDYLDMFGYTALAYMWAKVVKAAAPKAEGDTSGFYTGKLKTARFYFDRLLPKTVSLAEGIRSGSEAMMAPAANEI</sequence>
<comment type="cofactor">
    <cofactor evidence="1 6">
        <name>FAD</name>
        <dbReference type="ChEBI" id="CHEBI:57692"/>
    </cofactor>
</comment>
<dbReference type="InterPro" id="IPR037069">
    <property type="entry name" value="AcylCoA_DH/ox_N_sf"/>
</dbReference>
<feature type="domain" description="Acyl-CoA oxidase/dehydrogenase middle" evidence="8">
    <location>
        <begin position="163"/>
        <end position="272"/>
    </location>
</feature>
<name>A0ABS3BK98_9GAMM</name>
<evidence type="ECO:0000313" key="12">
    <source>
        <dbReference type="Proteomes" id="UP000664344"/>
    </source>
</evidence>
<dbReference type="InterPro" id="IPR052166">
    <property type="entry name" value="Diverse_Acyl-CoA_DH"/>
</dbReference>
<comment type="similarity">
    <text evidence="2 6">Belongs to the acyl-CoA dehydrogenase family.</text>
</comment>
<dbReference type="Pfam" id="PF02770">
    <property type="entry name" value="Acyl-CoA_dh_M"/>
    <property type="match status" value="1"/>
</dbReference>
<evidence type="ECO:0000256" key="4">
    <source>
        <dbReference type="ARBA" id="ARBA00022827"/>
    </source>
</evidence>
<dbReference type="Gene3D" id="1.20.140.10">
    <property type="entry name" value="Butyryl-CoA Dehydrogenase, subunit A, domain 3"/>
    <property type="match status" value="1"/>
</dbReference>
<feature type="domain" description="Acyl-CoA dehydrogenase/oxidase C-terminal" evidence="7">
    <location>
        <begin position="283"/>
        <end position="452"/>
    </location>
</feature>
<feature type="domain" description="Acyl-CoA dehydrogenase/oxidase N-terminal" evidence="9">
    <location>
        <begin position="40"/>
        <end position="158"/>
    </location>
</feature>
<evidence type="ECO:0000259" key="7">
    <source>
        <dbReference type="Pfam" id="PF00441"/>
    </source>
</evidence>
<dbReference type="Pfam" id="PF02771">
    <property type="entry name" value="Acyl-CoA_dh_N"/>
    <property type="match status" value="1"/>
</dbReference>
<evidence type="ECO:0000259" key="8">
    <source>
        <dbReference type="Pfam" id="PF02770"/>
    </source>
</evidence>
<keyword evidence="12" id="KW-1185">Reference proteome</keyword>
<evidence type="ECO:0000259" key="10">
    <source>
        <dbReference type="Pfam" id="PF12806"/>
    </source>
</evidence>
<dbReference type="InterPro" id="IPR013786">
    <property type="entry name" value="AcylCoA_DH/ox_N"/>
</dbReference>
<dbReference type="EMBL" id="JAFKDB010000019">
    <property type="protein sequence ID" value="MBN7771162.1"/>
    <property type="molecule type" value="Genomic_DNA"/>
</dbReference>
<evidence type="ECO:0000256" key="5">
    <source>
        <dbReference type="ARBA" id="ARBA00023002"/>
    </source>
</evidence>
<dbReference type="InterPro" id="IPR036250">
    <property type="entry name" value="AcylCo_DH-like_C"/>
</dbReference>
<gene>
    <name evidence="11" type="ORF">JYP53_14755</name>
</gene>
<dbReference type="InterPro" id="IPR006091">
    <property type="entry name" value="Acyl-CoA_Oxase/DH_mid-dom"/>
</dbReference>
<dbReference type="RefSeq" id="WP_029652814.1">
    <property type="nucleotide sequence ID" value="NZ_JAFKDB010000019.1"/>
</dbReference>
<dbReference type="InterPro" id="IPR025878">
    <property type="entry name" value="Acyl-CoA_dh-like_C_dom"/>
</dbReference>
<reference evidence="11 12" key="1">
    <citation type="submission" date="2021-02" db="EMBL/GenBank/DDBJ databases">
        <title>PHA producing bacteria isolated from coastal sediment in Guangdong, Shenzhen.</title>
        <authorList>
            <person name="Zheng W."/>
            <person name="Yu S."/>
            <person name="Huang Y."/>
        </authorList>
    </citation>
    <scope>NUCLEOTIDE SEQUENCE [LARGE SCALE GENOMIC DNA]</scope>
    <source>
        <strain evidence="11 12">TN21-5</strain>
    </source>
</reference>
<evidence type="ECO:0000256" key="2">
    <source>
        <dbReference type="ARBA" id="ARBA00009347"/>
    </source>
</evidence>
<keyword evidence="4 6" id="KW-0274">FAD</keyword>
<dbReference type="SUPFAM" id="SSF47203">
    <property type="entry name" value="Acyl-CoA dehydrogenase C-terminal domain-like"/>
    <property type="match status" value="1"/>
</dbReference>
<dbReference type="InterPro" id="IPR009100">
    <property type="entry name" value="AcylCoA_DH/oxidase_NM_dom_sf"/>
</dbReference>
<evidence type="ECO:0000256" key="3">
    <source>
        <dbReference type="ARBA" id="ARBA00022630"/>
    </source>
</evidence>
<comment type="caution">
    <text evidence="11">The sequence shown here is derived from an EMBL/GenBank/DDBJ whole genome shotgun (WGS) entry which is preliminary data.</text>
</comment>
<dbReference type="Pfam" id="PF00441">
    <property type="entry name" value="Acyl-CoA_dh_1"/>
    <property type="match status" value="1"/>
</dbReference>
<dbReference type="Gene3D" id="2.40.110.10">
    <property type="entry name" value="Butyryl-CoA Dehydrogenase, subunit A, domain 2"/>
    <property type="match status" value="1"/>
</dbReference>
<feature type="domain" description="Acetyl-CoA dehydrogenase-like C-terminal" evidence="10">
    <location>
        <begin position="468"/>
        <end position="590"/>
    </location>
</feature>
<dbReference type="InterPro" id="IPR046373">
    <property type="entry name" value="Acyl-CoA_Oxase/DH_mid-dom_sf"/>
</dbReference>
<dbReference type="Gene3D" id="1.10.540.10">
    <property type="entry name" value="Acyl-CoA dehydrogenase/oxidase, N-terminal domain"/>
    <property type="match status" value="1"/>
</dbReference>
<keyword evidence="5 6" id="KW-0560">Oxidoreductase</keyword>
<dbReference type="SUPFAM" id="SSF56645">
    <property type="entry name" value="Acyl-CoA dehydrogenase NM domain-like"/>
    <property type="match status" value="1"/>
</dbReference>
<protein>
    <submittedName>
        <fullName evidence="11">Acyl-CoA dehydrogenase C-terminal domain-containing protein</fullName>
    </submittedName>
</protein>
<evidence type="ECO:0000256" key="6">
    <source>
        <dbReference type="RuleBase" id="RU362125"/>
    </source>
</evidence>
<evidence type="ECO:0000313" key="11">
    <source>
        <dbReference type="EMBL" id="MBN7771162.1"/>
    </source>
</evidence>
<dbReference type="PANTHER" id="PTHR42803">
    <property type="entry name" value="ACYL-COA DEHYDROGENASE"/>
    <property type="match status" value="1"/>
</dbReference>
<dbReference type="PANTHER" id="PTHR42803:SF1">
    <property type="entry name" value="BROAD-SPECIFICITY LINEAR ACYL-COA DEHYDROGENASE FADE5"/>
    <property type="match status" value="1"/>
</dbReference>
<evidence type="ECO:0000259" key="9">
    <source>
        <dbReference type="Pfam" id="PF02771"/>
    </source>
</evidence>
<evidence type="ECO:0000256" key="1">
    <source>
        <dbReference type="ARBA" id="ARBA00001974"/>
    </source>
</evidence>